<keyword evidence="5" id="KW-1185">Reference proteome</keyword>
<feature type="region of interest" description="Disordered" evidence="1">
    <location>
        <begin position="294"/>
        <end position="333"/>
    </location>
</feature>
<dbReference type="Pfam" id="PF08666">
    <property type="entry name" value="SAF"/>
    <property type="match status" value="1"/>
</dbReference>
<dbReference type="InterPro" id="IPR013974">
    <property type="entry name" value="SAF"/>
</dbReference>
<dbReference type="Proteomes" id="UP001139971">
    <property type="component" value="Unassembled WGS sequence"/>
</dbReference>
<evidence type="ECO:0000256" key="1">
    <source>
        <dbReference type="SAM" id="MobiDB-lite"/>
    </source>
</evidence>
<comment type="caution">
    <text evidence="4">The sequence shown here is derived from an EMBL/GenBank/DDBJ whole genome shotgun (WGS) entry which is preliminary data.</text>
</comment>
<evidence type="ECO:0000313" key="5">
    <source>
        <dbReference type="Proteomes" id="UP001139971"/>
    </source>
</evidence>
<proteinExistence type="predicted"/>
<keyword evidence="2" id="KW-0472">Membrane</keyword>
<dbReference type="NCBIfam" id="TIGR03177">
    <property type="entry name" value="pilus_cpaB"/>
    <property type="match status" value="1"/>
</dbReference>
<gene>
    <name evidence="4" type="primary">cpaB</name>
    <name evidence="4" type="ORF">OD750_025835</name>
</gene>
<accession>A0A9X4BJ44</accession>
<name>A0A9X4BJ44_9GAMM</name>
<dbReference type="EMBL" id="JAOVZO020000023">
    <property type="protein sequence ID" value="MDC8015960.1"/>
    <property type="molecule type" value="Genomic_DNA"/>
</dbReference>
<feature type="transmembrane region" description="Helical" evidence="2">
    <location>
        <begin position="15"/>
        <end position="36"/>
    </location>
</feature>
<evidence type="ECO:0000256" key="2">
    <source>
        <dbReference type="SAM" id="Phobius"/>
    </source>
</evidence>
<keyword evidence="2" id="KW-0812">Transmembrane</keyword>
<evidence type="ECO:0000259" key="3">
    <source>
        <dbReference type="SMART" id="SM00858"/>
    </source>
</evidence>
<organism evidence="4 5">
    <name type="scientific">Tahibacter soli</name>
    <dbReference type="NCBI Taxonomy" id="2983605"/>
    <lineage>
        <taxon>Bacteria</taxon>
        <taxon>Pseudomonadati</taxon>
        <taxon>Pseudomonadota</taxon>
        <taxon>Gammaproteobacteria</taxon>
        <taxon>Lysobacterales</taxon>
        <taxon>Rhodanobacteraceae</taxon>
        <taxon>Tahibacter</taxon>
    </lineage>
</organism>
<dbReference type="SMART" id="SM00858">
    <property type="entry name" value="SAF"/>
    <property type="match status" value="1"/>
</dbReference>
<dbReference type="RefSeq" id="WP_263543591.1">
    <property type="nucleotide sequence ID" value="NZ_JAOVZO020000023.1"/>
</dbReference>
<sequence>MSGLVDKVRAGARSWGLLAGALVLGLMAFAMSAWYLQRRQVAIENELMGQQGERRQVVVALTDLKPGVVISSQNMAVGEVPVKHLSAAAVTPEEFKMFDGKVLTSAMSEGEILLNHFVSGIGAERFSDLLTEGERAVTIQVDEVKSNENMLIFGDRVDLLLLTEQADENDSLKKNKVLNPLVENVRVLAVGRHALATRDADLASAQSLDGLAYSTLTVGVTVDDASRLLLGRDLGTIVVMMRNRADTKALDGRLLDRAGLLAGGSSGRRGGFEFFSGSQLESGTLRAQIRPYVRARAPAPESGTAPANGETSGPPVPAPTAAVAPPAPPTGAP</sequence>
<feature type="domain" description="SAF" evidence="3">
    <location>
        <begin position="55"/>
        <end position="119"/>
    </location>
</feature>
<dbReference type="CDD" id="cd11614">
    <property type="entry name" value="SAF_CpaB_FlgA_like"/>
    <property type="match status" value="1"/>
</dbReference>
<protein>
    <submittedName>
        <fullName evidence="4">Flp pilus assembly protein CpaB</fullName>
    </submittedName>
</protein>
<dbReference type="Pfam" id="PF16976">
    <property type="entry name" value="RcpC"/>
    <property type="match status" value="1"/>
</dbReference>
<evidence type="ECO:0000313" key="4">
    <source>
        <dbReference type="EMBL" id="MDC8015960.1"/>
    </source>
</evidence>
<reference evidence="4" key="1">
    <citation type="submission" date="2023-02" db="EMBL/GenBank/DDBJ databases">
        <title>Tahibacter soli sp. nov. isolated from soil.</title>
        <authorList>
            <person name="Baek J.H."/>
            <person name="Lee J.K."/>
            <person name="Choi D.G."/>
            <person name="Jeon C.O."/>
        </authorList>
    </citation>
    <scope>NUCLEOTIDE SEQUENCE</scope>
    <source>
        <strain evidence="4">BL</strain>
    </source>
</reference>
<keyword evidence="2" id="KW-1133">Transmembrane helix</keyword>
<dbReference type="AlphaFoldDB" id="A0A9X4BJ44"/>
<dbReference type="InterPro" id="IPR017592">
    <property type="entry name" value="Pilus_assmbl_Flp-typ_CpaB"/>
</dbReference>
<dbReference type="InterPro" id="IPR031571">
    <property type="entry name" value="RcpC_dom"/>
</dbReference>